<feature type="domain" description="HTH merR-type" evidence="6">
    <location>
        <begin position="1"/>
        <end position="71"/>
    </location>
</feature>
<dbReference type="InterPro" id="IPR011256">
    <property type="entry name" value="Reg_factor_effector_dom_sf"/>
</dbReference>
<dbReference type="SMART" id="SM00422">
    <property type="entry name" value="HTH_MERR"/>
    <property type="match status" value="1"/>
</dbReference>
<name>A0ABS1EIE8_9CLOT</name>
<reference evidence="8" key="1">
    <citation type="submission" date="2021-01" db="EMBL/GenBank/DDBJ databases">
        <title>Genome public.</title>
        <authorList>
            <person name="Liu C."/>
            <person name="Sun Q."/>
        </authorList>
    </citation>
    <scope>NUCLEOTIDE SEQUENCE [LARGE SCALE GENOMIC DNA]</scope>
    <source>
        <strain evidence="8">YIM B02505</strain>
    </source>
</reference>
<dbReference type="InterPro" id="IPR047057">
    <property type="entry name" value="MerR_fam"/>
</dbReference>
<keyword evidence="4" id="KW-0804">Transcription</keyword>
<keyword evidence="8" id="KW-1185">Reference proteome</keyword>
<dbReference type="Gene3D" id="1.10.1660.10">
    <property type="match status" value="1"/>
</dbReference>
<dbReference type="Pfam" id="PF13411">
    <property type="entry name" value="MerR_1"/>
    <property type="match status" value="1"/>
</dbReference>
<evidence type="ECO:0000313" key="7">
    <source>
        <dbReference type="EMBL" id="MBK1809098.1"/>
    </source>
</evidence>
<evidence type="ECO:0000259" key="6">
    <source>
        <dbReference type="PROSITE" id="PS50937"/>
    </source>
</evidence>
<sequence length="259" mass="29598">MYSIGQFALILKLSTRTLRHYDDIGLIKPSYTDPNTNYRFYEKKQISDARQIVRLKDSGLQLEEIKKLIDKKSDAEASEILKYRLEKLDEEIKNLNRMKENLKILLDSNIQSDYKGAKYSVETVVVDDVFTINKKLKIDLKFIGSEVGNLYSQINKLGLRVIGGHIVTYENIEIDSDNSEIQLSLPVEKIKEVKAPYSCIEGGKYLRVRVDSVSEKGEAHAAILDLAANNSIKLRDKPMEIYNIENGSFKVNVLYAIEE</sequence>
<evidence type="ECO:0000256" key="3">
    <source>
        <dbReference type="ARBA" id="ARBA00023125"/>
    </source>
</evidence>
<keyword evidence="3" id="KW-0238">DNA-binding</keyword>
<evidence type="ECO:0000256" key="5">
    <source>
        <dbReference type="SAM" id="Coils"/>
    </source>
</evidence>
<dbReference type="RefSeq" id="WP_200265650.1">
    <property type="nucleotide sequence ID" value="NZ_JAENHN010000002.1"/>
</dbReference>
<keyword evidence="5" id="KW-0175">Coiled coil</keyword>
<dbReference type="PROSITE" id="PS50937">
    <property type="entry name" value="HTH_MERR_2"/>
    <property type="match status" value="1"/>
</dbReference>
<dbReference type="PANTHER" id="PTHR30204">
    <property type="entry name" value="REDOX-CYCLING DRUG-SENSING TRANSCRIPTIONAL ACTIVATOR SOXR"/>
    <property type="match status" value="1"/>
</dbReference>
<accession>A0ABS1EIE8</accession>
<feature type="coiled-coil region" evidence="5">
    <location>
        <begin position="78"/>
        <end position="108"/>
    </location>
</feature>
<comment type="caution">
    <text evidence="7">The sequence shown here is derived from an EMBL/GenBank/DDBJ whole genome shotgun (WGS) entry which is preliminary data.</text>
</comment>
<dbReference type="PANTHER" id="PTHR30204:SF69">
    <property type="entry name" value="MERR-FAMILY TRANSCRIPTIONAL REGULATOR"/>
    <property type="match status" value="1"/>
</dbReference>
<evidence type="ECO:0000256" key="1">
    <source>
        <dbReference type="ARBA" id="ARBA00022491"/>
    </source>
</evidence>
<keyword evidence="2" id="KW-0805">Transcription regulation</keyword>
<evidence type="ECO:0000256" key="4">
    <source>
        <dbReference type="ARBA" id="ARBA00023163"/>
    </source>
</evidence>
<organism evidence="7 8">
    <name type="scientific">Clostridium yunnanense</name>
    <dbReference type="NCBI Taxonomy" id="2800325"/>
    <lineage>
        <taxon>Bacteria</taxon>
        <taxon>Bacillati</taxon>
        <taxon>Bacillota</taxon>
        <taxon>Clostridia</taxon>
        <taxon>Eubacteriales</taxon>
        <taxon>Clostridiaceae</taxon>
        <taxon>Clostridium</taxon>
    </lineage>
</organism>
<evidence type="ECO:0000313" key="8">
    <source>
        <dbReference type="Proteomes" id="UP000596739"/>
    </source>
</evidence>
<gene>
    <name evidence="7" type="ORF">JHL18_00345</name>
</gene>
<dbReference type="InterPro" id="IPR009061">
    <property type="entry name" value="DNA-bd_dom_put_sf"/>
</dbReference>
<dbReference type="SUPFAM" id="SSF46955">
    <property type="entry name" value="Putative DNA-binding domain"/>
    <property type="match status" value="1"/>
</dbReference>
<dbReference type="EMBL" id="JAENHN010000002">
    <property type="protein sequence ID" value="MBK1809098.1"/>
    <property type="molecule type" value="Genomic_DNA"/>
</dbReference>
<proteinExistence type="predicted"/>
<keyword evidence="1" id="KW-0678">Repressor</keyword>
<dbReference type="CDD" id="cd01107">
    <property type="entry name" value="HTH_BmrR"/>
    <property type="match status" value="1"/>
</dbReference>
<evidence type="ECO:0000256" key="2">
    <source>
        <dbReference type="ARBA" id="ARBA00023015"/>
    </source>
</evidence>
<protein>
    <submittedName>
        <fullName evidence="7">MerR family transcriptional regulator</fullName>
    </submittedName>
</protein>
<dbReference type="InterPro" id="IPR000551">
    <property type="entry name" value="MerR-type_HTH_dom"/>
</dbReference>
<dbReference type="Gene3D" id="3.20.80.10">
    <property type="entry name" value="Regulatory factor, effector binding domain"/>
    <property type="match status" value="1"/>
</dbReference>
<dbReference type="Proteomes" id="UP000596739">
    <property type="component" value="Unassembled WGS sequence"/>
</dbReference>